<comment type="caution">
    <text evidence="2">The sequence shown here is derived from an EMBL/GenBank/DDBJ whole genome shotgun (WGS) entry which is preliminary data.</text>
</comment>
<name>A0AAV4WYM2_9ARAC</name>
<evidence type="ECO:0000313" key="2">
    <source>
        <dbReference type="EMBL" id="GIY86820.1"/>
    </source>
</evidence>
<feature type="compositionally biased region" description="Polar residues" evidence="1">
    <location>
        <begin position="102"/>
        <end position="117"/>
    </location>
</feature>
<accession>A0AAV4WYM2</accession>
<dbReference type="AlphaFoldDB" id="A0AAV4WYM2"/>
<evidence type="ECO:0000313" key="3">
    <source>
        <dbReference type="Proteomes" id="UP001054837"/>
    </source>
</evidence>
<protein>
    <submittedName>
        <fullName evidence="2">Uncharacterized protein</fullName>
    </submittedName>
</protein>
<keyword evidence="3" id="KW-1185">Reference proteome</keyword>
<feature type="region of interest" description="Disordered" evidence="1">
    <location>
        <begin position="49"/>
        <end position="140"/>
    </location>
</feature>
<proteinExistence type="predicted"/>
<sequence length="209" mass="24391">MVPFRMPKQRFAIHLCNRTPAGAFHKVIPKSQLISEGITGAIVVQETYHHPKQHRDQQATTAKQHRDQQATTAKQHRDQQATTAKQHRDQQETTTKQHRDQQATTAKQHRYQQATTAKQHRDQQATTAKQHRDQQATTAKRQYILRNKNVIHQLITFMIHFSSLTHENCHLPISHEPPFQNRREISLFPYSRHPPLTPENLFLNPQDHG</sequence>
<dbReference type="Proteomes" id="UP001054837">
    <property type="component" value="Unassembled WGS sequence"/>
</dbReference>
<gene>
    <name evidence="2" type="ORF">CDAR_281231</name>
</gene>
<reference evidence="2 3" key="1">
    <citation type="submission" date="2021-06" db="EMBL/GenBank/DDBJ databases">
        <title>Caerostris darwini draft genome.</title>
        <authorList>
            <person name="Kono N."/>
            <person name="Arakawa K."/>
        </authorList>
    </citation>
    <scope>NUCLEOTIDE SEQUENCE [LARGE SCALE GENOMIC DNA]</scope>
</reference>
<evidence type="ECO:0000256" key="1">
    <source>
        <dbReference type="SAM" id="MobiDB-lite"/>
    </source>
</evidence>
<feature type="compositionally biased region" description="Basic and acidic residues" evidence="1">
    <location>
        <begin position="86"/>
        <end position="101"/>
    </location>
</feature>
<dbReference type="EMBL" id="BPLQ01015252">
    <property type="protein sequence ID" value="GIY86820.1"/>
    <property type="molecule type" value="Genomic_DNA"/>
</dbReference>
<organism evidence="2 3">
    <name type="scientific">Caerostris darwini</name>
    <dbReference type="NCBI Taxonomy" id="1538125"/>
    <lineage>
        <taxon>Eukaryota</taxon>
        <taxon>Metazoa</taxon>
        <taxon>Ecdysozoa</taxon>
        <taxon>Arthropoda</taxon>
        <taxon>Chelicerata</taxon>
        <taxon>Arachnida</taxon>
        <taxon>Araneae</taxon>
        <taxon>Araneomorphae</taxon>
        <taxon>Entelegynae</taxon>
        <taxon>Araneoidea</taxon>
        <taxon>Araneidae</taxon>
        <taxon>Caerostris</taxon>
    </lineage>
</organism>